<keyword evidence="6 9" id="KW-0249">Electron transport</keyword>
<dbReference type="PANTHER" id="PTHR42859:SF2">
    <property type="entry name" value="FERREDOXIN"/>
    <property type="match status" value="1"/>
</dbReference>
<name>A0A147GLP5_9BURK</name>
<dbReference type="EMBL" id="LDSL01000185">
    <property type="protein sequence ID" value="KTT14519.1"/>
    <property type="molecule type" value="Genomic_DNA"/>
</dbReference>
<evidence type="ECO:0000256" key="5">
    <source>
        <dbReference type="ARBA" id="ARBA00022723"/>
    </source>
</evidence>
<dbReference type="GO" id="GO:0046872">
    <property type="term" value="F:metal ion binding"/>
    <property type="evidence" value="ECO:0007669"/>
    <property type="project" value="UniProtKB-UniRule"/>
</dbReference>
<evidence type="ECO:0000256" key="6">
    <source>
        <dbReference type="ARBA" id="ARBA00022982"/>
    </source>
</evidence>
<dbReference type="InterPro" id="IPR017896">
    <property type="entry name" value="4Fe4S_Fe-S-bd"/>
</dbReference>
<dbReference type="AlphaFoldDB" id="A0A147GLP5"/>
<proteinExistence type="predicted"/>
<evidence type="ECO:0000256" key="9">
    <source>
        <dbReference type="RuleBase" id="RU365098"/>
    </source>
</evidence>
<feature type="domain" description="4Fe-4S ferredoxin-type" evidence="11">
    <location>
        <begin position="1"/>
        <end position="30"/>
    </location>
</feature>
<feature type="region of interest" description="Disordered" evidence="10">
    <location>
        <begin position="84"/>
        <end position="103"/>
    </location>
</feature>
<dbReference type="Proteomes" id="UP000072741">
    <property type="component" value="Unassembled WGS sequence"/>
</dbReference>
<dbReference type="InterPro" id="IPR000813">
    <property type="entry name" value="7Fe_ferredoxin"/>
</dbReference>
<dbReference type="PROSITE" id="PS51379">
    <property type="entry name" value="4FE4S_FER_2"/>
    <property type="match status" value="2"/>
</dbReference>
<evidence type="ECO:0000313" key="12">
    <source>
        <dbReference type="EMBL" id="KTT14519.1"/>
    </source>
</evidence>
<keyword evidence="4 9" id="KW-0004">4Fe-4S</keyword>
<evidence type="ECO:0000256" key="2">
    <source>
        <dbReference type="ARBA" id="ARBA00001966"/>
    </source>
</evidence>
<reference evidence="12 13" key="1">
    <citation type="journal article" date="2016" name="Front. Microbiol.">
        <title>Genomic Resource of Rice Seed Associated Bacteria.</title>
        <authorList>
            <person name="Midha S."/>
            <person name="Bansal K."/>
            <person name="Sharma S."/>
            <person name="Kumar N."/>
            <person name="Patil P.P."/>
            <person name="Chaudhry V."/>
            <person name="Patil P.B."/>
        </authorList>
    </citation>
    <scope>NUCLEOTIDE SEQUENCE [LARGE SCALE GENOMIC DNA]</scope>
    <source>
        <strain evidence="12 13">NS331</strain>
    </source>
</reference>
<keyword evidence="5 9" id="KW-0479">Metal-binding</keyword>
<dbReference type="PRINTS" id="PR00354">
    <property type="entry name" value="7FE8SFRDOXIN"/>
</dbReference>
<evidence type="ECO:0000256" key="7">
    <source>
        <dbReference type="ARBA" id="ARBA00023004"/>
    </source>
</evidence>
<evidence type="ECO:0000256" key="8">
    <source>
        <dbReference type="ARBA" id="ARBA00023014"/>
    </source>
</evidence>
<comment type="caution">
    <text evidence="12">The sequence shown here is derived from an EMBL/GenBank/DDBJ whole genome shotgun (WGS) entry which is preliminary data.</text>
</comment>
<evidence type="ECO:0000313" key="13">
    <source>
        <dbReference type="Proteomes" id="UP000072741"/>
    </source>
</evidence>
<evidence type="ECO:0000256" key="4">
    <source>
        <dbReference type="ARBA" id="ARBA00022485"/>
    </source>
</evidence>
<dbReference type="RefSeq" id="WP_058644345.1">
    <property type="nucleotide sequence ID" value="NZ_LDSL01000185.1"/>
</dbReference>
<protein>
    <recommendedName>
        <fullName evidence="9">Ferredoxin</fullName>
    </recommendedName>
</protein>
<evidence type="ECO:0000256" key="3">
    <source>
        <dbReference type="ARBA" id="ARBA00022448"/>
    </source>
</evidence>
<keyword evidence="8 9" id="KW-0411">Iron-sulfur</keyword>
<keyword evidence="13" id="KW-1185">Reference proteome</keyword>
<comment type="cofactor">
    <cofactor evidence="1">
        <name>[3Fe-4S] cluster</name>
        <dbReference type="ChEBI" id="CHEBI:21137"/>
    </cofactor>
</comment>
<dbReference type="OrthoDB" id="9803397at2"/>
<evidence type="ECO:0000256" key="1">
    <source>
        <dbReference type="ARBA" id="ARBA00001927"/>
    </source>
</evidence>
<dbReference type="SUPFAM" id="SSF54862">
    <property type="entry name" value="4Fe-4S ferredoxins"/>
    <property type="match status" value="1"/>
</dbReference>
<sequence length="103" mass="10863">MPYVVTDLCSGCRYTECVTVCPVECFHVDERMTYIDPDNCIDCGGCAPICPVGAIQADFLLPADKQAWIGINRERAALTPVLTQRLPPLPGAPALPQGAGGGG</sequence>
<keyword evidence="3 9" id="KW-0813">Transport</keyword>
<dbReference type="PANTHER" id="PTHR42859">
    <property type="entry name" value="OXIDOREDUCTASE"/>
    <property type="match status" value="1"/>
</dbReference>
<keyword evidence="7 9" id="KW-0408">Iron</keyword>
<dbReference type="GO" id="GO:0051539">
    <property type="term" value="F:4 iron, 4 sulfur cluster binding"/>
    <property type="evidence" value="ECO:0007669"/>
    <property type="project" value="UniProtKB-UniRule"/>
</dbReference>
<dbReference type="PROSITE" id="PS00198">
    <property type="entry name" value="4FE4S_FER_1"/>
    <property type="match status" value="1"/>
</dbReference>
<comment type="function">
    <text evidence="9">Ferredoxins are iron-sulfur proteins that transfer electrons in a wide variety of metabolic reactions.</text>
</comment>
<dbReference type="Gene3D" id="3.30.70.20">
    <property type="match status" value="1"/>
</dbReference>
<evidence type="ECO:0000256" key="10">
    <source>
        <dbReference type="SAM" id="MobiDB-lite"/>
    </source>
</evidence>
<accession>A0A147GLP5</accession>
<dbReference type="Pfam" id="PF00037">
    <property type="entry name" value="Fer4"/>
    <property type="match status" value="1"/>
</dbReference>
<dbReference type="GO" id="GO:0009055">
    <property type="term" value="F:electron transfer activity"/>
    <property type="evidence" value="ECO:0007669"/>
    <property type="project" value="UniProtKB-UniRule"/>
</dbReference>
<evidence type="ECO:0000259" key="11">
    <source>
        <dbReference type="PROSITE" id="PS51379"/>
    </source>
</evidence>
<organism evidence="12 13">
    <name type="scientific">Pseudacidovorax intermedius</name>
    <dbReference type="NCBI Taxonomy" id="433924"/>
    <lineage>
        <taxon>Bacteria</taxon>
        <taxon>Pseudomonadati</taxon>
        <taxon>Pseudomonadota</taxon>
        <taxon>Betaproteobacteria</taxon>
        <taxon>Burkholderiales</taxon>
        <taxon>Comamonadaceae</taxon>
        <taxon>Pseudacidovorax</taxon>
    </lineage>
</organism>
<comment type="cofactor">
    <cofactor evidence="2 9">
        <name>[4Fe-4S] cluster</name>
        <dbReference type="ChEBI" id="CHEBI:49883"/>
    </cofactor>
</comment>
<dbReference type="InterPro" id="IPR050294">
    <property type="entry name" value="RnfB_subfamily"/>
</dbReference>
<feature type="domain" description="4Fe-4S ferredoxin-type" evidence="11">
    <location>
        <begin position="31"/>
        <end position="60"/>
    </location>
</feature>
<gene>
    <name evidence="12" type="ORF">NS331_23520</name>
</gene>
<dbReference type="InterPro" id="IPR017900">
    <property type="entry name" value="4Fe4S_Fe_S_CS"/>
</dbReference>